<name>A0A8T2IJP2_9PIPI</name>
<dbReference type="AlphaFoldDB" id="A0A8T2IJP2"/>
<dbReference type="GO" id="GO:0012505">
    <property type="term" value="C:endomembrane system"/>
    <property type="evidence" value="ECO:0007669"/>
    <property type="project" value="UniProtKB-SubCell"/>
</dbReference>
<sequence>MWGLGARFLLPALLLWCGQVRMAGAWDSGDLELFDLVEEIQQNFYEFLGVEQVTEAPHPEGKLVHFPYCTSPCQGWTESPR</sequence>
<keyword evidence="2 6" id="KW-0732">Signal</keyword>
<dbReference type="OrthoDB" id="9809707at2759"/>
<evidence type="ECO:0000256" key="1">
    <source>
        <dbReference type="ARBA" id="ARBA00022692"/>
    </source>
</evidence>
<dbReference type="PANTHER" id="PTHR44653:SF2">
    <property type="entry name" value="DNAJ HOMOLOG SUBFAMILY C MEMBER 1"/>
    <property type="match status" value="1"/>
</dbReference>
<evidence type="ECO:0000256" key="5">
    <source>
        <dbReference type="ARBA" id="ARBA00037847"/>
    </source>
</evidence>
<dbReference type="EMBL" id="JAACNH010000250">
    <property type="protein sequence ID" value="KAG8431320.1"/>
    <property type="molecule type" value="Genomic_DNA"/>
</dbReference>
<comment type="subcellular location">
    <subcellularLocation>
        <location evidence="5">Endomembrane system</location>
        <topology evidence="5">Single-pass membrane protein</topology>
    </subcellularLocation>
</comment>
<keyword evidence="3" id="KW-1133">Transmembrane helix</keyword>
<evidence type="ECO:0000313" key="8">
    <source>
        <dbReference type="Proteomes" id="UP000812440"/>
    </source>
</evidence>
<organism evidence="7 8">
    <name type="scientific">Hymenochirus boettgeri</name>
    <name type="common">Congo dwarf clawed frog</name>
    <dbReference type="NCBI Taxonomy" id="247094"/>
    <lineage>
        <taxon>Eukaryota</taxon>
        <taxon>Metazoa</taxon>
        <taxon>Chordata</taxon>
        <taxon>Craniata</taxon>
        <taxon>Vertebrata</taxon>
        <taxon>Euteleostomi</taxon>
        <taxon>Amphibia</taxon>
        <taxon>Batrachia</taxon>
        <taxon>Anura</taxon>
        <taxon>Pipoidea</taxon>
        <taxon>Pipidae</taxon>
        <taxon>Pipinae</taxon>
        <taxon>Hymenochirus</taxon>
    </lineage>
</organism>
<protein>
    <submittedName>
        <fullName evidence="7">Uncharacterized protein</fullName>
    </submittedName>
</protein>
<keyword evidence="8" id="KW-1185">Reference proteome</keyword>
<dbReference type="PANTHER" id="PTHR44653">
    <property type="entry name" value="DNAJ HOMOLOG SUBFAMILY C MEMBER 1"/>
    <property type="match status" value="1"/>
</dbReference>
<evidence type="ECO:0000313" key="7">
    <source>
        <dbReference type="EMBL" id="KAG8431320.1"/>
    </source>
</evidence>
<dbReference type="Proteomes" id="UP000812440">
    <property type="component" value="Unassembled WGS sequence"/>
</dbReference>
<keyword evidence="4" id="KW-0472">Membrane</keyword>
<comment type="caution">
    <text evidence="7">The sequence shown here is derived from an EMBL/GenBank/DDBJ whole genome shotgun (WGS) entry which is preliminary data.</text>
</comment>
<dbReference type="InterPro" id="IPR052606">
    <property type="entry name" value="DnaJ_domain_protein"/>
</dbReference>
<evidence type="ECO:0000256" key="6">
    <source>
        <dbReference type="SAM" id="SignalP"/>
    </source>
</evidence>
<reference evidence="7" key="1">
    <citation type="thesis" date="2020" institute="ProQuest LLC" country="789 East Eisenhower Parkway, Ann Arbor, MI, USA">
        <title>Comparative Genomics and Chromosome Evolution.</title>
        <authorList>
            <person name="Mudd A.B."/>
        </authorList>
    </citation>
    <scope>NUCLEOTIDE SEQUENCE</scope>
    <source>
        <strain evidence="7">Female2</strain>
        <tissue evidence="7">Blood</tissue>
    </source>
</reference>
<evidence type="ECO:0000256" key="4">
    <source>
        <dbReference type="ARBA" id="ARBA00023136"/>
    </source>
</evidence>
<accession>A0A8T2IJP2</accession>
<feature type="chain" id="PRO_5035808085" evidence="6">
    <location>
        <begin position="26"/>
        <end position="81"/>
    </location>
</feature>
<evidence type="ECO:0000256" key="2">
    <source>
        <dbReference type="ARBA" id="ARBA00022729"/>
    </source>
</evidence>
<keyword evidence="1" id="KW-0812">Transmembrane</keyword>
<proteinExistence type="predicted"/>
<feature type="signal peptide" evidence="6">
    <location>
        <begin position="1"/>
        <end position="25"/>
    </location>
</feature>
<gene>
    <name evidence="7" type="ORF">GDO86_019064</name>
</gene>
<evidence type="ECO:0000256" key="3">
    <source>
        <dbReference type="ARBA" id="ARBA00022989"/>
    </source>
</evidence>